<dbReference type="Gene3D" id="1.20.1090.10">
    <property type="entry name" value="Dehydroquinate synthase-like - alpha domain"/>
    <property type="match status" value="1"/>
</dbReference>
<evidence type="ECO:0000256" key="11">
    <source>
        <dbReference type="NCBIfam" id="TIGR01357"/>
    </source>
</evidence>
<dbReference type="GO" id="GO:0000166">
    <property type="term" value="F:nucleotide binding"/>
    <property type="evidence" value="ECO:0007669"/>
    <property type="project" value="UniProtKB-KW"/>
</dbReference>
<evidence type="ECO:0000256" key="3">
    <source>
        <dbReference type="ARBA" id="ARBA00001947"/>
    </source>
</evidence>
<dbReference type="InterPro" id="IPR030960">
    <property type="entry name" value="DHQS/DOIS_N"/>
</dbReference>
<dbReference type="EMBL" id="LT899436">
    <property type="protein sequence ID" value="SNR16062.1"/>
    <property type="molecule type" value="Genomic_DNA"/>
</dbReference>
<dbReference type="GO" id="GO:0005737">
    <property type="term" value="C:cytoplasm"/>
    <property type="evidence" value="ECO:0007669"/>
    <property type="project" value="InterPro"/>
</dbReference>
<dbReference type="GO" id="GO:0003856">
    <property type="term" value="F:3-dehydroquinate synthase activity"/>
    <property type="evidence" value="ECO:0007669"/>
    <property type="project" value="UniProtKB-UniRule"/>
</dbReference>
<keyword evidence="6" id="KW-0547">Nucleotide-binding</keyword>
<keyword evidence="15" id="KW-1185">Reference proteome</keyword>
<dbReference type="PANTHER" id="PTHR43622">
    <property type="entry name" value="3-DEHYDROQUINATE SYNTHASE"/>
    <property type="match status" value="1"/>
</dbReference>
<dbReference type="InterPro" id="IPR056179">
    <property type="entry name" value="DHQS_C"/>
</dbReference>
<evidence type="ECO:0000259" key="13">
    <source>
        <dbReference type="Pfam" id="PF24621"/>
    </source>
</evidence>
<dbReference type="Gene3D" id="3.40.50.1970">
    <property type="match status" value="1"/>
</dbReference>
<feature type="domain" description="3-dehydroquinate synthase N-terminal" evidence="12">
    <location>
        <begin position="69"/>
        <end position="181"/>
    </location>
</feature>
<dbReference type="InterPro" id="IPR030963">
    <property type="entry name" value="DHQ_synth_fam"/>
</dbReference>
<dbReference type="GO" id="GO:0046872">
    <property type="term" value="F:metal ion binding"/>
    <property type="evidence" value="ECO:0007669"/>
    <property type="project" value="UniProtKB-KW"/>
</dbReference>
<evidence type="ECO:0000313" key="14">
    <source>
        <dbReference type="EMBL" id="SNR16062.1"/>
    </source>
</evidence>
<proteinExistence type="predicted"/>
<dbReference type="GO" id="GO:0009423">
    <property type="term" value="P:chorismate biosynthetic process"/>
    <property type="evidence" value="ECO:0007669"/>
    <property type="project" value="UniProtKB-UniRule"/>
</dbReference>
<evidence type="ECO:0000259" key="12">
    <source>
        <dbReference type="Pfam" id="PF01761"/>
    </source>
</evidence>
<evidence type="ECO:0000256" key="7">
    <source>
        <dbReference type="ARBA" id="ARBA00022833"/>
    </source>
</evidence>
<dbReference type="InterPro" id="IPR016037">
    <property type="entry name" value="DHQ_synth_AroB"/>
</dbReference>
<evidence type="ECO:0000256" key="5">
    <source>
        <dbReference type="ARBA" id="ARBA00022723"/>
    </source>
</evidence>
<evidence type="ECO:0000256" key="10">
    <source>
        <dbReference type="ARBA" id="ARBA00023285"/>
    </source>
</evidence>
<gene>
    <name evidence="14" type="primary">aroB</name>
    <name evidence="14" type="ORF">TJEJU_2377</name>
</gene>
<keyword evidence="10" id="KW-0170">Cobalt</keyword>
<comment type="function">
    <text evidence="4">Catalyzes the conversion of 3-deoxy-D-arabino-heptulosonate 7-phosphate (DAHP) to dehydroquinate (DHQ).</text>
</comment>
<keyword evidence="7" id="KW-0862">Zinc</keyword>
<comment type="cofactor">
    <cofactor evidence="1">
        <name>NAD(+)</name>
        <dbReference type="ChEBI" id="CHEBI:57540"/>
    </cofactor>
</comment>
<dbReference type="EC" id="4.2.3.4" evidence="11"/>
<dbReference type="Pfam" id="PF24621">
    <property type="entry name" value="DHQS_C"/>
    <property type="match status" value="1"/>
</dbReference>
<dbReference type="PIRSF" id="PIRSF001455">
    <property type="entry name" value="DHQ_synth"/>
    <property type="match status" value="1"/>
</dbReference>
<dbReference type="KEGG" id="tje:TJEJU_2377"/>
<dbReference type="CDD" id="cd08195">
    <property type="entry name" value="DHQS"/>
    <property type="match status" value="1"/>
</dbReference>
<name>A0A238UAD3_9FLAO</name>
<feature type="domain" description="3-dehydroquinate synthase C-terminal" evidence="13">
    <location>
        <begin position="183"/>
        <end position="323"/>
    </location>
</feature>
<dbReference type="NCBIfam" id="TIGR01357">
    <property type="entry name" value="aroB"/>
    <property type="match status" value="1"/>
</dbReference>
<dbReference type="PANTHER" id="PTHR43622:SF1">
    <property type="entry name" value="3-DEHYDROQUINATE SYNTHASE"/>
    <property type="match status" value="1"/>
</dbReference>
<evidence type="ECO:0000313" key="15">
    <source>
        <dbReference type="Proteomes" id="UP000215214"/>
    </source>
</evidence>
<comment type="cofactor">
    <cofactor evidence="2">
        <name>Co(2+)</name>
        <dbReference type="ChEBI" id="CHEBI:48828"/>
    </cofactor>
</comment>
<dbReference type="InterPro" id="IPR050071">
    <property type="entry name" value="Dehydroquinate_synthase"/>
</dbReference>
<dbReference type="Proteomes" id="UP000215214">
    <property type="component" value="Chromosome TJEJU"/>
</dbReference>
<reference evidence="14 15" key="1">
    <citation type="submission" date="2017-07" db="EMBL/GenBank/DDBJ databases">
        <authorList>
            <person name="Sun Z.S."/>
            <person name="Albrecht U."/>
            <person name="Echele G."/>
            <person name="Lee C.C."/>
        </authorList>
    </citation>
    <scope>NUCLEOTIDE SEQUENCE [LARGE SCALE GENOMIC DNA]</scope>
    <source>
        <strain evidence="15">type strain: KCTC 22618</strain>
    </source>
</reference>
<keyword evidence="5" id="KW-0479">Metal-binding</keyword>
<keyword evidence="9 14" id="KW-0456">Lyase</keyword>
<dbReference type="AlphaFoldDB" id="A0A238UAD3"/>
<evidence type="ECO:0000256" key="1">
    <source>
        <dbReference type="ARBA" id="ARBA00001911"/>
    </source>
</evidence>
<dbReference type="Pfam" id="PF01761">
    <property type="entry name" value="DHQ_synthase"/>
    <property type="match status" value="1"/>
</dbReference>
<protein>
    <recommendedName>
        <fullName evidence="11">3-dehydroquinate synthase</fullName>
        <ecNumber evidence="11">4.2.3.4</ecNumber>
    </recommendedName>
</protein>
<dbReference type="SUPFAM" id="SSF56796">
    <property type="entry name" value="Dehydroquinate synthase-like"/>
    <property type="match status" value="1"/>
</dbReference>
<organism evidence="14 15">
    <name type="scientific">Tenacibaculum jejuense</name>
    <dbReference type="NCBI Taxonomy" id="584609"/>
    <lineage>
        <taxon>Bacteria</taxon>
        <taxon>Pseudomonadati</taxon>
        <taxon>Bacteroidota</taxon>
        <taxon>Flavobacteriia</taxon>
        <taxon>Flavobacteriales</taxon>
        <taxon>Flavobacteriaceae</taxon>
        <taxon>Tenacibaculum</taxon>
    </lineage>
</organism>
<dbReference type="FunFam" id="3.40.50.1970:FF:000007">
    <property type="entry name" value="Pentafunctional AROM polypeptide"/>
    <property type="match status" value="1"/>
</dbReference>
<evidence type="ECO:0000256" key="2">
    <source>
        <dbReference type="ARBA" id="ARBA00001941"/>
    </source>
</evidence>
<evidence type="ECO:0000256" key="6">
    <source>
        <dbReference type="ARBA" id="ARBA00022741"/>
    </source>
</evidence>
<evidence type="ECO:0000256" key="9">
    <source>
        <dbReference type="ARBA" id="ARBA00023239"/>
    </source>
</evidence>
<sequence>MHLLYQPMNTIQATTYPVHFSDKAYQELNLYLKENTYSSIFILVDDNTFECCYPKFIQRLETDLKIELIQIDPGEIHKNLDTCLGVWNVMTELGADRKSLLITLGGGVITDLGGFVASTFKRGIDFINIPTTLLSMVDASVGGKTGVDLGVLKNQIGVFANPQMVIVDPEYLHTLDPREIRSGTAEIIKYGMTHDIRLFNQIKDNTELNIVDLIHRSVEIKNEVVTEDPKEKGLRKVLNWGHTIGHAVESYFLDAEHKENLTHGEAIAIGMVCEAYLSSRILNFPEEKIAEIKNAIVNIYGKIEILPEDINPIMALLIHDKKNEAGIVKFVLLNDYEDFELSCEASEELIRESINFYIN</sequence>
<evidence type="ECO:0000256" key="8">
    <source>
        <dbReference type="ARBA" id="ARBA00023027"/>
    </source>
</evidence>
<comment type="cofactor">
    <cofactor evidence="3">
        <name>Zn(2+)</name>
        <dbReference type="ChEBI" id="CHEBI:29105"/>
    </cofactor>
</comment>
<keyword evidence="8" id="KW-0520">NAD</keyword>
<accession>A0A238UAD3</accession>
<dbReference type="GO" id="GO:0009073">
    <property type="term" value="P:aromatic amino acid family biosynthetic process"/>
    <property type="evidence" value="ECO:0007669"/>
    <property type="project" value="InterPro"/>
</dbReference>
<evidence type="ECO:0000256" key="4">
    <source>
        <dbReference type="ARBA" id="ARBA00003485"/>
    </source>
</evidence>